<keyword evidence="1" id="KW-0472">Membrane</keyword>
<name>X1KVI6_9ZZZZ</name>
<dbReference type="AlphaFoldDB" id="X1KVI6"/>
<evidence type="ECO:0000313" key="2">
    <source>
        <dbReference type="EMBL" id="GAH94184.1"/>
    </source>
</evidence>
<protein>
    <submittedName>
        <fullName evidence="2">Uncharacterized protein</fullName>
    </submittedName>
</protein>
<sequence>MFEVTTTTLASITAYIGDVFTDAVLLITLAIGIPLAFYVIHKIIGLMPKR</sequence>
<evidence type="ECO:0000256" key="1">
    <source>
        <dbReference type="SAM" id="Phobius"/>
    </source>
</evidence>
<gene>
    <name evidence="2" type="ORF">S06H3_00737</name>
</gene>
<keyword evidence="1" id="KW-0812">Transmembrane</keyword>
<comment type="caution">
    <text evidence="2">The sequence shown here is derived from an EMBL/GenBank/DDBJ whole genome shotgun (WGS) entry which is preliminary data.</text>
</comment>
<keyword evidence="1" id="KW-1133">Transmembrane helix</keyword>
<proteinExistence type="predicted"/>
<feature type="transmembrane region" description="Helical" evidence="1">
    <location>
        <begin position="20"/>
        <end position="40"/>
    </location>
</feature>
<organism evidence="2">
    <name type="scientific">marine sediment metagenome</name>
    <dbReference type="NCBI Taxonomy" id="412755"/>
    <lineage>
        <taxon>unclassified sequences</taxon>
        <taxon>metagenomes</taxon>
        <taxon>ecological metagenomes</taxon>
    </lineage>
</organism>
<reference evidence="2" key="1">
    <citation type="journal article" date="2014" name="Front. Microbiol.">
        <title>High frequency of phylogenetically diverse reductive dehalogenase-homologous genes in deep subseafloor sedimentary metagenomes.</title>
        <authorList>
            <person name="Kawai M."/>
            <person name="Futagami T."/>
            <person name="Toyoda A."/>
            <person name="Takaki Y."/>
            <person name="Nishi S."/>
            <person name="Hori S."/>
            <person name="Arai W."/>
            <person name="Tsubouchi T."/>
            <person name="Morono Y."/>
            <person name="Uchiyama I."/>
            <person name="Ito T."/>
            <person name="Fujiyama A."/>
            <person name="Inagaki F."/>
            <person name="Takami H."/>
        </authorList>
    </citation>
    <scope>NUCLEOTIDE SEQUENCE</scope>
    <source>
        <strain evidence="2">Expedition CK06-06</strain>
    </source>
</reference>
<accession>X1KVI6</accession>
<dbReference type="EMBL" id="BARV01000151">
    <property type="protein sequence ID" value="GAH94184.1"/>
    <property type="molecule type" value="Genomic_DNA"/>
</dbReference>